<organism evidence="2 3">
    <name type="scientific">Streptomyces venezuelae (strain ATCC 10712 / CBS 650.69 / DSM 40230 / JCM 4526 / NBRC 13096 / PD 04745)</name>
    <dbReference type="NCBI Taxonomy" id="953739"/>
    <lineage>
        <taxon>Bacteria</taxon>
        <taxon>Bacillati</taxon>
        <taxon>Actinomycetota</taxon>
        <taxon>Actinomycetes</taxon>
        <taxon>Kitasatosporales</taxon>
        <taxon>Streptomycetaceae</taxon>
        <taxon>Streptomyces</taxon>
    </lineage>
</organism>
<sequence>MAGEEKYRLGRLCAQLTAIHALAERQGEAAELDAVLTGLRADGDAAELTSRADELLRRCGVARGLGDQRSPGGVLPALGGGHPVEEAH</sequence>
<dbReference type="KEGG" id="sve:SVEN_0563"/>
<evidence type="ECO:0000256" key="1">
    <source>
        <dbReference type="SAM" id="MobiDB-lite"/>
    </source>
</evidence>
<keyword evidence="3" id="KW-1185">Reference proteome</keyword>
<protein>
    <submittedName>
        <fullName evidence="2">Uncharacterized protein</fullName>
    </submittedName>
</protein>
<evidence type="ECO:0000313" key="3">
    <source>
        <dbReference type="Proteomes" id="UP000006854"/>
    </source>
</evidence>
<gene>
    <name evidence="2" type="ordered locus">SVEN_0563</name>
</gene>
<dbReference type="eggNOG" id="ENOG50323WP">
    <property type="taxonomic scope" value="Bacteria"/>
</dbReference>
<evidence type="ECO:0000313" key="2">
    <source>
        <dbReference type="EMBL" id="CCA53850.1"/>
    </source>
</evidence>
<feature type="region of interest" description="Disordered" evidence="1">
    <location>
        <begin position="66"/>
        <end position="88"/>
    </location>
</feature>
<dbReference type="Proteomes" id="UP000006854">
    <property type="component" value="Chromosome"/>
</dbReference>
<dbReference type="EMBL" id="FR845719">
    <property type="protein sequence ID" value="CCA53850.1"/>
    <property type="molecule type" value="Genomic_DNA"/>
</dbReference>
<name>F2R8D2_STRVP</name>
<feature type="non-terminal residue" evidence="2">
    <location>
        <position position="88"/>
    </location>
</feature>
<dbReference type="STRING" id="953739.SVEN_0563"/>
<dbReference type="HOGENOM" id="CLU_2474446_0_0_11"/>
<proteinExistence type="predicted"/>
<accession>F2R8D2</accession>
<reference evidence="2 3" key="1">
    <citation type="journal article" date="2011" name="BMC Genomics">
        <title>Genome-wide analysis of the role of GlnR in Streptomyces venezuelae provides new insights into global nitrogen regulation in actinomycetes.</title>
        <authorList>
            <person name="Pullan S.T."/>
            <person name="Bibb M.J."/>
            <person name="Merrick M."/>
        </authorList>
    </citation>
    <scope>NUCLEOTIDE SEQUENCE [LARGE SCALE GENOMIC DNA]</scope>
    <source>
        <strain evidence="3">ATCC 10712 / CBS 650.69 / DSM 40230 / JCM 4526 / NBRC 13096 / PD 04745</strain>
    </source>
</reference>
<dbReference type="AlphaFoldDB" id="F2R8D2"/>